<keyword evidence="8" id="KW-1185">Reference proteome</keyword>
<evidence type="ECO:0000256" key="2">
    <source>
        <dbReference type="ARBA" id="ARBA00022801"/>
    </source>
</evidence>
<dbReference type="InterPro" id="IPR033379">
    <property type="entry name" value="Acid_Pase_AS"/>
</dbReference>
<dbReference type="InParanoid" id="B3RVC5"/>
<dbReference type="eggNOG" id="KOG3672">
    <property type="taxonomic scope" value="Eukaryota"/>
</dbReference>
<proteinExistence type="inferred from homology"/>
<dbReference type="CTD" id="6753216"/>
<sequence>MARTGYRKTLPWLLIILVYLVYVNFWPREKPNNQVGAVIHQAANQENAALDKVALDAPVLNKVDTKDELEVLEDTTILERMLDLCNSAKKPIVGMEGTLPDSLVSQYQLKSVYAVMRHGDRTPLRASKLAQDSSKEIKFWKSRCHDAVGFQRKKVARYYNGVDDRIQIKSLGDNANVGHPLSHATSVCDYGQLTNAGVEQFLKLGNFFQDIYINHLKLIQEEHLHQQVSFRSTKVRRTQQSAAAFVFHFLSKFDLKRNIVIVAGEDTWFRDSNDQPRAKCGKMNEIWKESKKEKGIIHKLREIESVLDELAPLFNKSRIQIGNIKKIADDFITRVCHETELPCGPKGCLSKHQLAKVIRSLNLVSETEYEPIAPLALYPLLKRIQEDMYKIVTNSSSKVKFSLMVGHDSTIAPLLYSLKIHNEKWPRYAARVVFELWQSTATKSEYFIRVLYDGKVVTSKLEFCTSSDNKVDVSQLCPYNSFKDYMNNNVLIKKYGQNYQKICQG</sequence>
<keyword evidence="2" id="KW-0378">Hydrolase</keyword>
<reference evidence="7 8" key="1">
    <citation type="journal article" date="2008" name="Nature">
        <title>The Trichoplax genome and the nature of placozoans.</title>
        <authorList>
            <person name="Srivastava M."/>
            <person name="Begovic E."/>
            <person name="Chapman J."/>
            <person name="Putnam N.H."/>
            <person name="Hellsten U."/>
            <person name="Kawashima T."/>
            <person name="Kuo A."/>
            <person name="Mitros T."/>
            <person name="Salamov A."/>
            <person name="Carpenter M.L."/>
            <person name="Signorovitch A.Y."/>
            <person name="Moreno M.A."/>
            <person name="Kamm K."/>
            <person name="Grimwood J."/>
            <person name="Schmutz J."/>
            <person name="Shapiro H."/>
            <person name="Grigoriev I.V."/>
            <person name="Buss L.W."/>
            <person name="Schierwater B."/>
            <person name="Dellaporta S.L."/>
            <person name="Rokhsar D.S."/>
        </authorList>
    </citation>
    <scope>NUCLEOTIDE SEQUENCE [LARGE SCALE GENOMIC DNA]</scope>
    <source>
        <strain evidence="7 8">Grell-BS-1999</strain>
    </source>
</reference>
<dbReference type="PROSITE" id="PS00778">
    <property type="entry name" value="HIS_ACID_PHOSPHAT_2"/>
    <property type="match status" value="1"/>
</dbReference>
<dbReference type="RefSeq" id="XP_002111511.1">
    <property type="nucleotide sequence ID" value="XM_002111475.1"/>
</dbReference>
<comment type="similarity">
    <text evidence="1">Belongs to the histidine acid phosphatase family.</text>
</comment>
<dbReference type="OrthoDB" id="10262962at2759"/>
<dbReference type="PROSITE" id="PS00616">
    <property type="entry name" value="HIS_ACID_PHOSPHAT_1"/>
    <property type="match status" value="1"/>
</dbReference>
<dbReference type="PANTHER" id="PTHR11567:SF110">
    <property type="entry name" value="2-PHOSPHOXYLOSE PHOSPHATASE 1"/>
    <property type="match status" value="1"/>
</dbReference>
<dbReference type="Pfam" id="PF00328">
    <property type="entry name" value="His_Phos_2"/>
    <property type="match status" value="2"/>
</dbReference>
<evidence type="ECO:0000256" key="6">
    <source>
        <dbReference type="SAM" id="Phobius"/>
    </source>
</evidence>
<dbReference type="Gene3D" id="3.40.50.1240">
    <property type="entry name" value="Phosphoglycerate mutase-like"/>
    <property type="match status" value="1"/>
</dbReference>
<organism evidence="7 8">
    <name type="scientific">Trichoplax adhaerens</name>
    <name type="common">Trichoplax reptans</name>
    <dbReference type="NCBI Taxonomy" id="10228"/>
    <lineage>
        <taxon>Eukaryota</taxon>
        <taxon>Metazoa</taxon>
        <taxon>Placozoa</taxon>
        <taxon>Uniplacotomia</taxon>
        <taxon>Trichoplacea</taxon>
        <taxon>Trichoplacidae</taxon>
        <taxon>Trichoplax</taxon>
    </lineage>
</organism>
<dbReference type="InterPro" id="IPR029033">
    <property type="entry name" value="His_PPase_superfam"/>
</dbReference>
<keyword evidence="6" id="KW-0812">Transmembrane</keyword>
<dbReference type="InterPro" id="IPR050645">
    <property type="entry name" value="Histidine_acid_phosphatase"/>
</dbReference>
<keyword evidence="6" id="KW-1133">Transmembrane helix</keyword>
<dbReference type="STRING" id="10228.B3RVC5"/>
<evidence type="ECO:0000256" key="3">
    <source>
        <dbReference type="ARBA" id="ARBA00036311"/>
    </source>
</evidence>
<name>B3RVC5_TRIAD</name>
<feature type="transmembrane region" description="Helical" evidence="6">
    <location>
        <begin position="9"/>
        <end position="26"/>
    </location>
</feature>
<evidence type="ECO:0000313" key="7">
    <source>
        <dbReference type="EMBL" id="EDV25478.1"/>
    </source>
</evidence>
<dbReference type="GO" id="GO:0016791">
    <property type="term" value="F:phosphatase activity"/>
    <property type="evidence" value="ECO:0000318"/>
    <property type="project" value="GO_Central"/>
</dbReference>
<comment type="catalytic activity">
    <reaction evidence="3">
        <text>3-O-[beta-D-GlcA-(1-&gt;3)-beta-D-Gal-(1-&gt;3)-beta-D-Gal-(1-&gt;4)-beta-D-2-O-P-Xyl]-L-seryl-[protein] + H2O = 3-O-(beta-D-GlcA-(1-&gt;3)-beta-D-Gal-(1-&gt;3)-beta-D-Gal-(1-&gt;4)-beta-D-Xyl)-L-seryl-[protein] + phosphate</text>
        <dbReference type="Rhea" id="RHEA:56512"/>
        <dbReference type="Rhea" id="RHEA-COMP:12573"/>
        <dbReference type="Rhea" id="RHEA-COMP:14559"/>
        <dbReference type="ChEBI" id="CHEBI:15377"/>
        <dbReference type="ChEBI" id="CHEBI:43474"/>
        <dbReference type="ChEBI" id="CHEBI:132093"/>
        <dbReference type="ChEBI" id="CHEBI:140495"/>
    </reaction>
</comment>
<protein>
    <recommendedName>
        <fullName evidence="4">2-phosphoxylose phosphatase 1</fullName>
    </recommendedName>
    <alternativeName>
        <fullName evidence="5">Acid phosphatase-like protein 2</fullName>
    </alternativeName>
</protein>
<evidence type="ECO:0000313" key="8">
    <source>
        <dbReference type="Proteomes" id="UP000009022"/>
    </source>
</evidence>
<dbReference type="InterPro" id="IPR000560">
    <property type="entry name" value="His_Pase_clade-2"/>
</dbReference>
<evidence type="ECO:0000256" key="1">
    <source>
        <dbReference type="ARBA" id="ARBA00005375"/>
    </source>
</evidence>
<dbReference type="FunCoup" id="B3RVC5">
    <property type="interactions" value="467"/>
</dbReference>
<accession>B3RVC5</accession>
<dbReference type="AlphaFoldDB" id="B3RVC5"/>
<evidence type="ECO:0000256" key="4">
    <source>
        <dbReference type="ARBA" id="ARBA00040357"/>
    </source>
</evidence>
<dbReference type="EMBL" id="DS985244">
    <property type="protein sequence ID" value="EDV25478.1"/>
    <property type="molecule type" value="Genomic_DNA"/>
</dbReference>
<dbReference type="Proteomes" id="UP000009022">
    <property type="component" value="Unassembled WGS sequence"/>
</dbReference>
<keyword evidence="6" id="KW-0472">Membrane</keyword>
<dbReference type="KEGG" id="tad:TRIADDRAFT_55604"/>
<gene>
    <name evidence="7" type="ORF">TRIADDRAFT_55604</name>
</gene>
<evidence type="ECO:0000256" key="5">
    <source>
        <dbReference type="ARBA" id="ARBA00041499"/>
    </source>
</evidence>
<dbReference type="CDD" id="cd07061">
    <property type="entry name" value="HP_HAP_like"/>
    <property type="match status" value="1"/>
</dbReference>
<dbReference type="SUPFAM" id="SSF53254">
    <property type="entry name" value="Phosphoglycerate mutase-like"/>
    <property type="match status" value="1"/>
</dbReference>
<dbReference type="GeneID" id="6753216"/>
<dbReference type="PhylomeDB" id="B3RVC5"/>
<dbReference type="HOGENOM" id="CLU_033855_1_0_1"/>
<dbReference type="OMA" id="CALGQLT"/>
<dbReference type="PANTHER" id="PTHR11567">
    <property type="entry name" value="ACID PHOSPHATASE-RELATED"/>
    <property type="match status" value="1"/>
</dbReference>